<dbReference type="Proteomes" id="UP000237271">
    <property type="component" value="Unassembled WGS sequence"/>
</dbReference>
<dbReference type="GO" id="GO:0004519">
    <property type="term" value="F:endonuclease activity"/>
    <property type="evidence" value="ECO:0007669"/>
    <property type="project" value="UniProtKB-KW"/>
</dbReference>
<reference evidence="8 9" key="1">
    <citation type="journal article" date="2017" name="Genome Biol. Evol.">
        <title>Phytophthora megakarya and P. palmivora, closely related causal agents of cacao black pod rot, underwent increases in genome sizes and gene numbers by different mechanisms.</title>
        <authorList>
            <person name="Ali S.S."/>
            <person name="Shao J."/>
            <person name="Lary D.J."/>
            <person name="Kronmiller B."/>
            <person name="Shen D."/>
            <person name="Strem M.D."/>
            <person name="Amoako-Attah I."/>
            <person name="Akrofi A.Y."/>
            <person name="Begoude B.A."/>
            <person name="Ten Hoopen G.M."/>
            <person name="Coulibaly K."/>
            <person name="Kebe B.I."/>
            <person name="Melnick R.L."/>
            <person name="Guiltinan M.J."/>
            <person name="Tyler B.M."/>
            <person name="Meinhardt L.W."/>
            <person name="Bailey B.A."/>
        </authorList>
    </citation>
    <scope>NUCLEOTIDE SEQUENCE [LARGE SCALE GENOMIC DNA]</scope>
    <source>
        <strain evidence="9">sbr112.9</strain>
    </source>
</reference>
<dbReference type="AlphaFoldDB" id="A0A2P4XGJ6"/>
<dbReference type="EMBL" id="NCKW01011064">
    <property type="protein sequence ID" value="POM64666.1"/>
    <property type="molecule type" value="Genomic_DNA"/>
</dbReference>
<keyword evidence="2" id="KW-0548">Nucleotidyltransferase</keyword>
<keyword evidence="5" id="KW-0378">Hydrolase</keyword>
<keyword evidence="9" id="KW-1185">Reference proteome</keyword>
<keyword evidence="6" id="KW-0695">RNA-directed DNA polymerase</keyword>
<evidence type="ECO:0000256" key="1">
    <source>
        <dbReference type="ARBA" id="ARBA00022679"/>
    </source>
</evidence>
<gene>
    <name evidence="8" type="ORF">PHPALM_19771</name>
</gene>
<evidence type="ECO:0000256" key="4">
    <source>
        <dbReference type="ARBA" id="ARBA00022759"/>
    </source>
</evidence>
<comment type="caution">
    <text evidence="8">The sequence shown here is derived from an EMBL/GenBank/DDBJ whole genome shotgun (WGS) entry which is preliminary data.</text>
</comment>
<protein>
    <recommendedName>
        <fullName evidence="7">Reverse transcriptase RNase H-like domain-containing protein</fullName>
    </recommendedName>
</protein>
<evidence type="ECO:0000313" key="9">
    <source>
        <dbReference type="Proteomes" id="UP000237271"/>
    </source>
</evidence>
<evidence type="ECO:0000256" key="6">
    <source>
        <dbReference type="ARBA" id="ARBA00022918"/>
    </source>
</evidence>
<evidence type="ECO:0000256" key="2">
    <source>
        <dbReference type="ARBA" id="ARBA00022695"/>
    </source>
</evidence>
<dbReference type="InterPro" id="IPR041373">
    <property type="entry name" value="RT_RNaseH"/>
</dbReference>
<sequence length="74" mass="8757">MSRKWKIGIQSSRFTNSSTNYFFTGSALNWSVIENKCYPIVRACEKLEYLLLRPQGFRMYCDHRNIIFLSSPNK</sequence>
<dbReference type="OrthoDB" id="90430at2759"/>
<evidence type="ECO:0000313" key="8">
    <source>
        <dbReference type="EMBL" id="POM64666.1"/>
    </source>
</evidence>
<evidence type="ECO:0000256" key="3">
    <source>
        <dbReference type="ARBA" id="ARBA00022722"/>
    </source>
</evidence>
<accession>A0A2P4XGJ6</accession>
<dbReference type="Pfam" id="PF17917">
    <property type="entry name" value="RT_RNaseH"/>
    <property type="match status" value="1"/>
</dbReference>
<evidence type="ECO:0000256" key="5">
    <source>
        <dbReference type="ARBA" id="ARBA00022801"/>
    </source>
</evidence>
<proteinExistence type="predicted"/>
<keyword evidence="1" id="KW-0808">Transferase</keyword>
<dbReference type="GO" id="GO:0016787">
    <property type="term" value="F:hydrolase activity"/>
    <property type="evidence" value="ECO:0007669"/>
    <property type="project" value="UniProtKB-KW"/>
</dbReference>
<feature type="domain" description="Reverse transcriptase RNase H-like" evidence="7">
    <location>
        <begin position="23"/>
        <end position="73"/>
    </location>
</feature>
<keyword evidence="4" id="KW-0255">Endonuclease</keyword>
<organism evidence="8 9">
    <name type="scientific">Phytophthora palmivora</name>
    <dbReference type="NCBI Taxonomy" id="4796"/>
    <lineage>
        <taxon>Eukaryota</taxon>
        <taxon>Sar</taxon>
        <taxon>Stramenopiles</taxon>
        <taxon>Oomycota</taxon>
        <taxon>Peronosporomycetes</taxon>
        <taxon>Peronosporales</taxon>
        <taxon>Peronosporaceae</taxon>
        <taxon>Phytophthora</taxon>
    </lineage>
</organism>
<keyword evidence="3" id="KW-0540">Nuclease</keyword>
<evidence type="ECO:0000259" key="7">
    <source>
        <dbReference type="Pfam" id="PF17917"/>
    </source>
</evidence>
<name>A0A2P4XGJ6_9STRA</name>
<dbReference type="GO" id="GO:0003964">
    <property type="term" value="F:RNA-directed DNA polymerase activity"/>
    <property type="evidence" value="ECO:0007669"/>
    <property type="project" value="UniProtKB-KW"/>
</dbReference>